<dbReference type="PANTHER" id="PTHR48007">
    <property type="entry name" value="LEUCINE-RICH REPEAT RECEPTOR-LIKE PROTEIN KINASE PXC1"/>
    <property type="match status" value="1"/>
</dbReference>
<dbReference type="Gene3D" id="3.80.10.10">
    <property type="entry name" value="Ribonuclease Inhibitor"/>
    <property type="match status" value="1"/>
</dbReference>
<evidence type="ECO:0000256" key="1">
    <source>
        <dbReference type="SAM" id="MobiDB-lite"/>
    </source>
</evidence>
<protein>
    <recommendedName>
        <fullName evidence="5">L domain-like protein</fullName>
    </recommendedName>
</protein>
<evidence type="ECO:0008006" key="5">
    <source>
        <dbReference type="Google" id="ProtNLM"/>
    </source>
</evidence>
<dbReference type="AlphaFoldDB" id="A0A139B037"/>
<dbReference type="STRING" id="1344416.A0A139B037"/>
<evidence type="ECO:0000256" key="2">
    <source>
        <dbReference type="SAM" id="Phobius"/>
    </source>
</evidence>
<feature type="transmembrane region" description="Helical" evidence="2">
    <location>
        <begin position="279"/>
        <end position="305"/>
    </location>
</feature>
<evidence type="ECO:0000313" key="4">
    <source>
        <dbReference type="Proteomes" id="UP000070544"/>
    </source>
</evidence>
<dbReference type="OrthoDB" id="2144931at2759"/>
<dbReference type="InterPro" id="IPR032675">
    <property type="entry name" value="LRR_dom_sf"/>
</dbReference>
<gene>
    <name evidence="3" type="ORF">M427DRAFT_170005</name>
</gene>
<dbReference type="Proteomes" id="UP000070544">
    <property type="component" value="Unassembled WGS sequence"/>
</dbReference>
<reference evidence="3 4" key="1">
    <citation type="journal article" date="2015" name="Genome Biol. Evol.">
        <title>Phylogenomic analyses indicate that early fungi evolved digesting cell walls of algal ancestors of land plants.</title>
        <authorList>
            <person name="Chang Y."/>
            <person name="Wang S."/>
            <person name="Sekimoto S."/>
            <person name="Aerts A.L."/>
            <person name="Choi C."/>
            <person name="Clum A."/>
            <person name="LaButti K.M."/>
            <person name="Lindquist E.A."/>
            <person name="Yee Ngan C."/>
            <person name="Ohm R.A."/>
            <person name="Salamov A.A."/>
            <person name="Grigoriev I.V."/>
            <person name="Spatafora J.W."/>
            <person name="Berbee M.L."/>
        </authorList>
    </citation>
    <scope>NUCLEOTIDE SEQUENCE [LARGE SCALE GENOMIC DNA]</scope>
    <source>
        <strain evidence="3 4">JEL478</strain>
    </source>
</reference>
<keyword evidence="2" id="KW-1133">Transmembrane helix</keyword>
<keyword evidence="2" id="KW-0472">Membrane</keyword>
<dbReference type="InterPro" id="IPR046959">
    <property type="entry name" value="PRK1-6/SRF4-like"/>
</dbReference>
<dbReference type="SUPFAM" id="SSF52058">
    <property type="entry name" value="L domain-like"/>
    <property type="match status" value="1"/>
</dbReference>
<feature type="region of interest" description="Disordered" evidence="1">
    <location>
        <begin position="1"/>
        <end position="32"/>
    </location>
</feature>
<sequence>MFDAAGVTPPWSPRSSCCRELDAPPRNHGSTSCTPDGHITGVDLSNSKLAIAFPSFAGMPFLRSLVLDGTGLYGPVPPNAFAGLSQLSRLDIHGNALTGAFPDLSSLPLTDINVQGDSFDGNVDGLIPATVANCNLAGNSGLYSCSNLYPSKCGPLSANCTSLLSPPPAPNPLAQPQATTSAFTLPTSTTAAASFFSFSTPNFDTIPIDVAMTITSATTLQSAALSTTNASLQTAPVAKIGPAPSIIRSSTTTFALNGMAGGSNPLLAASTQDGDGPSLGVIVGGVVGAVAIVAVIVGAVVFAIMQRRKSRAPKRTISELLPIQNAEGSFEWANSSFPRVLLTYSTYEPFPRPLARFQPTG</sequence>
<name>A0A139B037_GONPJ</name>
<organism evidence="3 4">
    <name type="scientific">Gonapodya prolifera (strain JEL478)</name>
    <name type="common">Monoblepharis prolifera</name>
    <dbReference type="NCBI Taxonomy" id="1344416"/>
    <lineage>
        <taxon>Eukaryota</taxon>
        <taxon>Fungi</taxon>
        <taxon>Fungi incertae sedis</taxon>
        <taxon>Chytridiomycota</taxon>
        <taxon>Chytridiomycota incertae sedis</taxon>
        <taxon>Monoblepharidomycetes</taxon>
        <taxon>Monoblepharidales</taxon>
        <taxon>Gonapodyaceae</taxon>
        <taxon>Gonapodya</taxon>
    </lineage>
</organism>
<proteinExistence type="predicted"/>
<evidence type="ECO:0000313" key="3">
    <source>
        <dbReference type="EMBL" id="KXS22327.1"/>
    </source>
</evidence>
<keyword evidence="4" id="KW-1185">Reference proteome</keyword>
<dbReference type="EMBL" id="KQ965731">
    <property type="protein sequence ID" value="KXS22327.1"/>
    <property type="molecule type" value="Genomic_DNA"/>
</dbReference>
<dbReference type="PANTHER" id="PTHR48007:SF4">
    <property type="entry name" value="LEUCINE-RICH REPEAT RECEPTOR-LIKE PROTEIN KINASE PXC1"/>
    <property type="match status" value="1"/>
</dbReference>
<keyword evidence="2" id="KW-0812">Transmembrane</keyword>
<accession>A0A139B037</accession>